<feature type="transmembrane region" description="Helical" evidence="7">
    <location>
        <begin position="58"/>
        <end position="77"/>
    </location>
</feature>
<dbReference type="PANTHER" id="PTHR30213">
    <property type="entry name" value="INNER MEMBRANE PROTEIN YHJD"/>
    <property type="match status" value="1"/>
</dbReference>
<feature type="compositionally biased region" description="Acidic residues" evidence="6">
    <location>
        <begin position="259"/>
        <end position="277"/>
    </location>
</feature>
<feature type="transmembrane region" description="Helical" evidence="7">
    <location>
        <begin position="176"/>
        <end position="198"/>
    </location>
</feature>
<feature type="compositionally biased region" description="Basic and acidic residues" evidence="6">
    <location>
        <begin position="246"/>
        <end position="258"/>
    </location>
</feature>
<dbReference type="Proteomes" id="UP001155128">
    <property type="component" value="Unassembled WGS sequence"/>
</dbReference>
<feature type="transmembrane region" description="Helical" evidence="7">
    <location>
        <begin position="141"/>
        <end position="164"/>
    </location>
</feature>
<protein>
    <submittedName>
        <fullName evidence="8">YihY/virulence factor BrkB family protein</fullName>
    </submittedName>
</protein>
<dbReference type="PANTHER" id="PTHR30213:SF0">
    <property type="entry name" value="UPF0761 MEMBRANE PROTEIN YIHY"/>
    <property type="match status" value="1"/>
</dbReference>
<keyword evidence="5 7" id="KW-0472">Membrane</keyword>
<accession>A0A9X2J3W1</accession>
<reference evidence="8" key="1">
    <citation type="submission" date="2022-06" db="EMBL/GenBank/DDBJ databases">
        <title>Sphingomicrobium sedimins sp. nov., a marine bacterium isolated from tidal flat.</title>
        <authorList>
            <person name="Kim C.-H."/>
            <person name="Yoo Y."/>
            <person name="Kim J.-J."/>
        </authorList>
    </citation>
    <scope>NUCLEOTIDE SEQUENCE</scope>
    <source>
        <strain evidence="8">GRR-S6-50</strain>
    </source>
</reference>
<feature type="transmembrane region" description="Helical" evidence="7">
    <location>
        <begin position="210"/>
        <end position="232"/>
    </location>
</feature>
<organism evidence="8 9">
    <name type="scientific">Sphingomicrobium sediminis</name>
    <dbReference type="NCBI Taxonomy" id="2950949"/>
    <lineage>
        <taxon>Bacteria</taxon>
        <taxon>Pseudomonadati</taxon>
        <taxon>Pseudomonadota</taxon>
        <taxon>Alphaproteobacteria</taxon>
        <taxon>Sphingomonadales</taxon>
        <taxon>Sphingomonadaceae</taxon>
        <taxon>Sphingomicrobium</taxon>
    </lineage>
</organism>
<evidence type="ECO:0000256" key="1">
    <source>
        <dbReference type="ARBA" id="ARBA00004651"/>
    </source>
</evidence>
<comment type="caution">
    <text evidence="8">The sequence shown here is derived from an EMBL/GenBank/DDBJ whole genome shotgun (WGS) entry which is preliminary data.</text>
</comment>
<evidence type="ECO:0000256" key="7">
    <source>
        <dbReference type="SAM" id="Phobius"/>
    </source>
</evidence>
<evidence type="ECO:0000313" key="9">
    <source>
        <dbReference type="Proteomes" id="UP001155128"/>
    </source>
</evidence>
<feature type="transmembrane region" description="Helical" evidence="7">
    <location>
        <begin position="98"/>
        <end position="121"/>
    </location>
</feature>
<keyword evidence="4 7" id="KW-1133">Transmembrane helix</keyword>
<gene>
    <name evidence="8" type="ORF">NDO55_11735</name>
</gene>
<comment type="subcellular location">
    <subcellularLocation>
        <location evidence="1">Cell membrane</location>
        <topology evidence="1">Multi-pass membrane protein</topology>
    </subcellularLocation>
</comment>
<keyword evidence="2" id="KW-1003">Cell membrane</keyword>
<keyword evidence="9" id="KW-1185">Reference proteome</keyword>
<dbReference type="AlphaFoldDB" id="A0A9X2J3W1"/>
<dbReference type="PIRSF" id="PIRSF035875">
    <property type="entry name" value="RNase_BN"/>
    <property type="match status" value="1"/>
</dbReference>
<evidence type="ECO:0000256" key="6">
    <source>
        <dbReference type="SAM" id="MobiDB-lite"/>
    </source>
</evidence>
<sequence length="277" mass="29792">MLALFPFIILASAVAKLLGTGDATDEAILGLLSQLPPNVAEALAEPLFEATSGRSGPLLWFGAIVGMWTAGSYIETIRDVLRRAYGVRMVAPFWEYRLASIGLILGSVFLLMVAFASSLTLSSLQALIAEYTVLERDGTGLITLLQIVPAVTLYGTIYTLIWALTPLRYRRSQCRIWPGALAITLWWLVTVALLPQAVQLFGGYGRTYGSLAGAMVALIFFYIVGFGVVVGAELNAALADSGDKALKGEKYEGPHASELEIEDPGEDEEPDTEEGKA</sequence>
<dbReference type="Pfam" id="PF03631">
    <property type="entry name" value="Virul_fac_BrkB"/>
    <property type="match status" value="1"/>
</dbReference>
<dbReference type="GO" id="GO:0005886">
    <property type="term" value="C:plasma membrane"/>
    <property type="evidence" value="ECO:0007669"/>
    <property type="project" value="UniProtKB-SubCell"/>
</dbReference>
<keyword evidence="3 7" id="KW-0812">Transmembrane</keyword>
<evidence type="ECO:0000256" key="4">
    <source>
        <dbReference type="ARBA" id="ARBA00022989"/>
    </source>
</evidence>
<dbReference type="InterPro" id="IPR017039">
    <property type="entry name" value="Virul_fac_BrkB"/>
</dbReference>
<evidence type="ECO:0000256" key="5">
    <source>
        <dbReference type="ARBA" id="ARBA00023136"/>
    </source>
</evidence>
<evidence type="ECO:0000256" key="2">
    <source>
        <dbReference type="ARBA" id="ARBA00022475"/>
    </source>
</evidence>
<dbReference type="EMBL" id="JAMSHT010000001">
    <property type="protein sequence ID" value="MCM8558490.1"/>
    <property type="molecule type" value="Genomic_DNA"/>
</dbReference>
<feature type="region of interest" description="Disordered" evidence="6">
    <location>
        <begin position="246"/>
        <end position="277"/>
    </location>
</feature>
<evidence type="ECO:0000256" key="3">
    <source>
        <dbReference type="ARBA" id="ARBA00022692"/>
    </source>
</evidence>
<name>A0A9X2J3W1_9SPHN</name>
<proteinExistence type="predicted"/>
<evidence type="ECO:0000313" key="8">
    <source>
        <dbReference type="EMBL" id="MCM8558490.1"/>
    </source>
</evidence>